<dbReference type="STRING" id="407821.A0A087TIL9"/>
<keyword evidence="5" id="KW-0808">Transferase</keyword>
<sequence length="200" mass="22558">MFLVGLTGGIATGKSNVASVIRSMGIEVIDSDLIAREVVEPGKKAWKKIRKEFGDAVFHSDGSLNRPALGQIVFSKPEKRKLLNSITHPEIYKSIFFRCVKYFFMGHHFVVVDVPLLYESGKMVRYIEKIIVVACEPHIQLERLMARDNLSENDAVARINAQMPLKDKIKLADFIITSNGSKDETKVQVESVVKQLRELK</sequence>
<dbReference type="PANTHER" id="PTHR10695">
    <property type="entry name" value="DEPHOSPHO-COA KINASE-RELATED"/>
    <property type="match status" value="1"/>
</dbReference>
<protein>
    <recommendedName>
        <fullName evidence="4">Dephospho-CoA kinase domain-containing protein</fullName>
    </recommendedName>
</protein>
<accession>A0A087TIL9</accession>
<dbReference type="Pfam" id="PF01121">
    <property type="entry name" value="CoaE"/>
    <property type="match status" value="1"/>
</dbReference>
<keyword evidence="6" id="KW-1185">Reference proteome</keyword>
<dbReference type="CDD" id="cd02022">
    <property type="entry name" value="DPCK"/>
    <property type="match status" value="1"/>
</dbReference>
<dbReference type="GO" id="GO:0004140">
    <property type="term" value="F:dephospho-CoA kinase activity"/>
    <property type="evidence" value="ECO:0007669"/>
    <property type="project" value="InterPro"/>
</dbReference>
<proteinExistence type="inferred from homology"/>
<evidence type="ECO:0000256" key="1">
    <source>
        <dbReference type="ARBA" id="ARBA00009018"/>
    </source>
</evidence>
<name>A0A087TIL9_STEMI</name>
<dbReference type="EMBL" id="KK115375">
    <property type="protein sequence ID" value="KFM64958.1"/>
    <property type="molecule type" value="Genomic_DNA"/>
</dbReference>
<dbReference type="NCBIfam" id="TIGR00152">
    <property type="entry name" value="dephospho-CoA kinase"/>
    <property type="match status" value="1"/>
</dbReference>
<reference evidence="5 6" key="1">
    <citation type="submission" date="2013-11" db="EMBL/GenBank/DDBJ databases">
        <title>Genome sequencing of Stegodyphus mimosarum.</title>
        <authorList>
            <person name="Bechsgaard J."/>
        </authorList>
    </citation>
    <scope>NUCLEOTIDE SEQUENCE [LARGE SCALE GENOMIC DNA]</scope>
</reference>
<dbReference type="SUPFAM" id="SSF52540">
    <property type="entry name" value="P-loop containing nucleoside triphosphate hydrolases"/>
    <property type="match status" value="1"/>
</dbReference>
<evidence type="ECO:0000313" key="6">
    <source>
        <dbReference type="Proteomes" id="UP000054359"/>
    </source>
</evidence>
<gene>
    <name evidence="5" type="ORF">X975_20959</name>
</gene>
<keyword evidence="5" id="KW-0418">Kinase</keyword>
<dbReference type="HAMAP" id="MF_00376">
    <property type="entry name" value="Dephospho_CoA_kinase"/>
    <property type="match status" value="1"/>
</dbReference>
<comment type="similarity">
    <text evidence="1">Belongs to the CoaE family.</text>
</comment>
<keyword evidence="3" id="KW-0067">ATP-binding</keyword>
<evidence type="ECO:0000313" key="5">
    <source>
        <dbReference type="EMBL" id="KFM64958.1"/>
    </source>
</evidence>
<dbReference type="AlphaFoldDB" id="A0A087TIL9"/>
<dbReference type="FunFam" id="3.40.50.300:FF:000485">
    <property type="entry name" value="Dephospho-CoA kinase CAB5"/>
    <property type="match status" value="1"/>
</dbReference>
<dbReference type="Gene3D" id="3.40.50.300">
    <property type="entry name" value="P-loop containing nucleotide triphosphate hydrolases"/>
    <property type="match status" value="1"/>
</dbReference>
<keyword evidence="2" id="KW-0547">Nucleotide-binding</keyword>
<dbReference type="OMA" id="CQMDIEQ"/>
<dbReference type="Proteomes" id="UP000054359">
    <property type="component" value="Unassembled WGS sequence"/>
</dbReference>
<dbReference type="InterPro" id="IPR001977">
    <property type="entry name" value="Depp_CoAkinase"/>
</dbReference>
<feature type="non-terminal residue" evidence="5">
    <location>
        <position position="200"/>
    </location>
</feature>
<evidence type="ECO:0000256" key="2">
    <source>
        <dbReference type="ARBA" id="ARBA00022741"/>
    </source>
</evidence>
<organism evidence="5 6">
    <name type="scientific">Stegodyphus mimosarum</name>
    <name type="common">African social velvet spider</name>
    <dbReference type="NCBI Taxonomy" id="407821"/>
    <lineage>
        <taxon>Eukaryota</taxon>
        <taxon>Metazoa</taxon>
        <taxon>Ecdysozoa</taxon>
        <taxon>Arthropoda</taxon>
        <taxon>Chelicerata</taxon>
        <taxon>Arachnida</taxon>
        <taxon>Araneae</taxon>
        <taxon>Araneomorphae</taxon>
        <taxon>Entelegynae</taxon>
        <taxon>Eresoidea</taxon>
        <taxon>Eresidae</taxon>
        <taxon>Stegodyphus</taxon>
    </lineage>
</organism>
<dbReference type="OrthoDB" id="247245at2759"/>
<evidence type="ECO:0000256" key="4">
    <source>
        <dbReference type="ARBA" id="ARBA00044157"/>
    </source>
</evidence>
<dbReference type="PROSITE" id="PS51219">
    <property type="entry name" value="DPCK"/>
    <property type="match status" value="1"/>
</dbReference>
<dbReference type="PANTHER" id="PTHR10695:SF46">
    <property type="entry name" value="BIFUNCTIONAL COENZYME A SYNTHASE-RELATED"/>
    <property type="match status" value="1"/>
</dbReference>
<evidence type="ECO:0000256" key="3">
    <source>
        <dbReference type="ARBA" id="ARBA00022840"/>
    </source>
</evidence>
<dbReference type="GO" id="GO:0005524">
    <property type="term" value="F:ATP binding"/>
    <property type="evidence" value="ECO:0007669"/>
    <property type="project" value="UniProtKB-KW"/>
</dbReference>
<dbReference type="InterPro" id="IPR027417">
    <property type="entry name" value="P-loop_NTPase"/>
</dbReference>
<dbReference type="GO" id="GO:0015937">
    <property type="term" value="P:coenzyme A biosynthetic process"/>
    <property type="evidence" value="ECO:0007669"/>
    <property type="project" value="InterPro"/>
</dbReference>
<dbReference type="GO" id="GO:0005737">
    <property type="term" value="C:cytoplasm"/>
    <property type="evidence" value="ECO:0007669"/>
    <property type="project" value="UniProtKB-ARBA"/>
</dbReference>